<proteinExistence type="inferred from homology"/>
<dbReference type="PROSITE" id="PS50829">
    <property type="entry name" value="GYF"/>
    <property type="match status" value="1"/>
</dbReference>
<dbReference type="SUPFAM" id="SSF55277">
    <property type="entry name" value="GYF domain"/>
    <property type="match status" value="1"/>
</dbReference>
<dbReference type="GO" id="GO:0005524">
    <property type="term" value="F:ATP binding"/>
    <property type="evidence" value="ECO:0007669"/>
    <property type="project" value="UniProtKB-KW"/>
</dbReference>
<dbReference type="Gene3D" id="3.40.50.300">
    <property type="entry name" value="P-loop containing nucleotide triphosphate hydrolases"/>
    <property type="match status" value="1"/>
</dbReference>
<dbReference type="Gene3D" id="3.30.450.90">
    <property type="match status" value="1"/>
</dbReference>
<dbReference type="Pfam" id="PF14237">
    <property type="entry name" value="GYF_2"/>
    <property type="match status" value="1"/>
</dbReference>
<dbReference type="GO" id="GO:0005886">
    <property type="term" value="C:plasma membrane"/>
    <property type="evidence" value="ECO:0007669"/>
    <property type="project" value="TreeGrafter"/>
</dbReference>
<evidence type="ECO:0000313" key="5">
    <source>
        <dbReference type="EMBL" id="QDV74915.1"/>
    </source>
</evidence>
<dbReference type="CDD" id="cd01129">
    <property type="entry name" value="PulE-GspE-like"/>
    <property type="match status" value="1"/>
</dbReference>
<dbReference type="PANTHER" id="PTHR30258:SF2">
    <property type="entry name" value="COMG OPERON PROTEIN 1"/>
    <property type="match status" value="1"/>
</dbReference>
<dbReference type="Pfam" id="PF00437">
    <property type="entry name" value="T2SSE"/>
    <property type="match status" value="1"/>
</dbReference>
<name>A0A518KAU6_9BACT</name>
<dbReference type="KEGG" id="bmei:Spa11_31240"/>
<dbReference type="Gene3D" id="3.30.1490.40">
    <property type="match status" value="1"/>
</dbReference>
<dbReference type="PROSITE" id="PS00662">
    <property type="entry name" value="T2SP_E"/>
    <property type="match status" value="1"/>
</dbReference>
<dbReference type="RefSeq" id="WP_145113739.1">
    <property type="nucleotide sequence ID" value="NZ_CP036349.1"/>
</dbReference>
<evidence type="ECO:0000256" key="3">
    <source>
        <dbReference type="ARBA" id="ARBA00022840"/>
    </source>
</evidence>
<keyword evidence="2" id="KW-0547">Nucleotide-binding</keyword>
<sequence>MKDAWYFEIGDGQVYGPYPMAKLQKWAEAGNLMPTHRVRHADSDEWMIAAYVDGLELTTAADAKKKAALDDDAAPKRRGFLGMTKAKPAKELETETAPINAVEVCNELLELAYERGASDIHVDAEENVVLLQLRVDGSLEPVRKLAKKHHSAIVSRFKVMAGMDIAERREAQDGRFMVHLGPDQRRVDLRVASLPTTHGERLTLRLLAIEASRMTLNRLGLTDTAYKLFSNAIAQPQGMILLTGPTGTGKSTTLYAALRHRLANSPGRIITVEDPVEYDIVGVSQVEVDTADKVAFGSVLRNILRSDPDVIMIGEMRDFESVDVGIKAALTGHLVFSSLHTNSAAGAVTRLVDMGVEPFLVAATLRLCVAQRLLRRLCSKCRRRREMTLAEAKALGHPNLVGSALYEPVGCELCGKRGYRGRVGVFELLPIAPDMQRLVVERAPEPEITAAAKEHGGVSMMDDAVEKLLAGHTSFIEVMTLGMG</sequence>
<dbReference type="Proteomes" id="UP000316426">
    <property type="component" value="Chromosome"/>
</dbReference>
<dbReference type="PANTHER" id="PTHR30258">
    <property type="entry name" value="TYPE II SECRETION SYSTEM PROTEIN GSPE-RELATED"/>
    <property type="match status" value="1"/>
</dbReference>
<dbReference type="InterPro" id="IPR003593">
    <property type="entry name" value="AAA+_ATPase"/>
</dbReference>
<dbReference type="AlphaFoldDB" id="A0A518KAU6"/>
<evidence type="ECO:0000259" key="4">
    <source>
        <dbReference type="PROSITE" id="PS50829"/>
    </source>
</evidence>
<dbReference type="GO" id="GO:0016887">
    <property type="term" value="F:ATP hydrolysis activity"/>
    <property type="evidence" value="ECO:0007669"/>
    <property type="project" value="TreeGrafter"/>
</dbReference>
<dbReference type="InterPro" id="IPR001482">
    <property type="entry name" value="T2SS/T4SS_dom"/>
</dbReference>
<evidence type="ECO:0000256" key="1">
    <source>
        <dbReference type="ARBA" id="ARBA00006611"/>
    </source>
</evidence>
<dbReference type="InterPro" id="IPR003169">
    <property type="entry name" value="GYF"/>
</dbReference>
<keyword evidence="6" id="KW-1185">Reference proteome</keyword>
<comment type="similarity">
    <text evidence="1">Belongs to the GSP E family.</text>
</comment>
<gene>
    <name evidence="5" type="primary">gspE_3</name>
    <name evidence="5" type="ORF">Spa11_31240</name>
</gene>
<dbReference type="InterPro" id="IPR035445">
    <property type="entry name" value="GYF-like_dom_sf"/>
</dbReference>
<keyword evidence="3" id="KW-0067">ATP-binding</keyword>
<feature type="domain" description="GYF" evidence="4">
    <location>
        <begin position="2"/>
        <end position="56"/>
    </location>
</feature>
<dbReference type="SUPFAM" id="SSF52540">
    <property type="entry name" value="P-loop containing nucleoside triphosphate hydrolases"/>
    <property type="match status" value="1"/>
</dbReference>
<accession>A0A518KAU6</accession>
<evidence type="ECO:0000256" key="2">
    <source>
        <dbReference type="ARBA" id="ARBA00022741"/>
    </source>
</evidence>
<dbReference type="InterPro" id="IPR025640">
    <property type="entry name" value="GYF_2"/>
</dbReference>
<reference evidence="5 6" key="1">
    <citation type="submission" date="2019-02" db="EMBL/GenBank/DDBJ databases">
        <title>Deep-cultivation of Planctomycetes and their phenomic and genomic characterization uncovers novel biology.</title>
        <authorList>
            <person name="Wiegand S."/>
            <person name="Jogler M."/>
            <person name="Boedeker C."/>
            <person name="Pinto D."/>
            <person name="Vollmers J."/>
            <person name="Rivas-Marin E."/>
            <person name="Kohn T."/>
            <person name="Peeters S.H."/>
            <person name="Heuer A."/>
            <person name="Rast P."/>
            <person name="Oberbeckmann S."/>
            <person name="Bunk B."/>
            <person name="Jeske O."/>
            <person name="Meyerdierks A."/>
            <person name="Storesund J.E."/>
            <person name="Kallscheuer N."/>
            <person name="Luecker S."/>
            <person name="Lage O.M."/>
            <person name="Pohl T."/>
            <person name="Merkel B.J."/>
            <person name="Hornburger P."/>
            <person name="Mueller R.-W."/>
            <person name="Bruemmer F."/>
            <person name="Labrenz M."/>
            <person name="Spormann A.M."/>
            <person name="Op den Camp H."/>
            <person name="Overmann J."/>
            <person name="Amann R."/>
            <person name="Jetten M.S.M."/>
            <person name="Mascher T."/>
            <person name="Medema M.H."/>
            <person name="Devos D.P."/>
            <person name="Kaster A.-K."/>
            <person name="Ovreas L."/>
            <person name="Rohde M."/>
            <person name="Galperin M.Y."/>
            <person name="Jogler C."/>
        </authorList>
    </citation>
    <scope>NUCLEOTIDE SEQUENCE [LARGE SCALE GENOMIC DNA]</scope>
    <source>
        <strain evidence="5 6">Spa11</strain>
    </source>
</reference>
<evidence type="ECO:0000313" key="6">
    <source>
        <dbReference type="Proteomes" id="UP000316426"/>
    </source>
</evidence>
<organism evidence="5 6">
    <name type="scientific">Botrimarina mediterranea</name>
    <dbReference type="NCBI Taxonomy" id="2528022"/>
    <lineage>
        <taxon>Bacteria</taxon>
        <taxon>Pseudomonadati</taxon>
        <taxon>Planctomycetota</taxon>
        <taxon>Planctomycetia</taxon>
        <taxon>Pirellulales</taxon>
        <taxon>Lacipirellulaceae</taxon>
        <taxon>Botrimarina</taxon>
    </lineage>
</organism>
<dbReference type="InterPro" id="IPR027417">
    <property type="entry name" value="P-loop_NTPase"/>
</dbReference>
<dbReference type="EMBL" id="CP036349">
    <property type="protein sequence ID" value="QDV74915.1"/>
    <property type="molecule type" value="Genomic_DNA"/>
</dbReference>
<dbReference type="SMART" id="SM00382">
    <property type="entry name" value="AAA"/>
    <property type="match status" value="1"/>
</dbReference>
<protein>
    <submittedName>
        <fullName evidence="5">Type II secretion system protein E</fullName>
    </submittedName>
</protein>